<dbReference type="Pfam" id="PF07589">
    <property type="entry name" value="PEP-CTERM"/>
    <property type="match status" value="1"/>
</dbReference>
<dbReference type="EMBL" id="AFHG01000034">
    <property type="protein sequence ID" value="EGK72604.1"/>
    <property type="molecule type" value="Genomic_DNA"/>
</dbReference>
<dbReference type="AlphaFoldDB" id="F5RA01"/>
<proteinExistence type="predicted"/>
<keyword evidence="4" id="KW-1185">Reference proteome</keyword>
<sequence>MPLRALKRAGVGLLLCAAGVGGSAQAAPNDTFRSWSYVYLPGGGLLSDGQRWDADPSLWTASSSAWYSEASHARSQIGFEGGQLAAKIEVSGASPVTGHVYSELVYRDQGFVCDAGSCGTAVPSSAAVTINLRQDGRFTEGSANYSVSYNLWTAGTAYSFHFAVQQGEMPLGPYGWFSTENLITGQTTQESLWTRNASGQPVLNPLFNLVWEDDDHDGVYNFSYDLAFTVATQGVDLKEQLFMSAYVYGSPGGQFFDSYNSFHSTWTPEPGVTLTGAGGRSVVGPVPEPGSWALMSAGLGVLTAIATRRRRRHA</sequence>
<dbReference type="NCBIfam" id="TIGR02595">
    <property type="entry name" value="PEP_CTERM"/>
    <property type="match status" value="1"/>
</dbReference>
<dbReference type="OrthoDB" id="8565666at2"/>
<dbReference type="InterPro" id="IPR013424">
    <property type="entry name" value="Ice-binding_C"/>
</dbReference>
<gene>
    <name evidence="3" type="ORF">METUNv1_01078</name>
</gene>
<feature type="chain" id="PRO_5003325700" description="Ice-binding protein C-terminal domain-containing protein" evidence="1">
    <location>
        <begin position="27"/>
        <end position="314"/>
    </location>
</feature>
<dbReference type="Proteomes" id="UP000005019">
    <property type="component" value="Unassembled WGS sequence"/>
</dbReference>
<feature type="signal peptide" evidence="1">
    <location>
        <begin position="1"/>
        <end position="26"/>
    </location>
</feature>
<dbReference type="STRING" id="1000565.METUNv1_01078"/>
<accession>F5RA01</accession>
<evidence type="ECO:0000256" key="1">
    <source>
        <dbReference type="SAM" id="SignalP"/>
    </source>
</evidence>
<evidence type="ECO:0000259" key="2">
    <source>
        <dbReference type="Pfam" id="PF07589"/>
    </source>
</evidence>
<reference evidence="3 4" key="1">
    <citation type="journal article" date="2011" name="J. Bacteriol.">
        <title>Genome sequence of Methyloversatilis universalis FAM5T, a methylotrophic representative of the order Rhodocyclales.</title>
        <authorList>
            <person name="Kittichotirat W."/>
            <person name="Good N.M."/>
            <person name="Hall R."/>
            <person name="Bringel F."/>
            <person name="Lajus A."/>
            <person name="Medigue C."/>
            <person name="Smalley N.E."/>
            <person name="Beck D."/>
            <person name="Bumgarner R."/>
            <person name="Vuilleumier S."/>
            <person name="Kalyuzhnaya M.G."/>
        </authorList>
    </citation>
    <scope>NUCLEOTIDE SEQUENCE [LARGE SCALE GENOMIC DNA]</scope>
    <source>
        <strain evidence="4">ATCC BAA-1314 / JCM 13912 / FAM5</strain>
    </source>
</reference>
<evidence type="ECO:0000313" key="3">
    <source>
        <dbReference type="EMBL" id="EGK72604.1"/>
    </source>
</evidence>
<name>F5RA01_METUF</name>
<organism evidence="3 4">
    <name type="scientific">Methyloversatilis universalis (strain ATCC BAA-1314 / DSM 25237 / JCM 13912 / CCUG 52030 / FAM5)</name>
    <dbReference type="NCBI Taxonomy" id="1000565"/>
    <lineage>
        <taxon>Bacteria</taxon>
        <taxon>Pseudomonadati</taxon>
        <taxon>Pseudomonadota</taxon>
        <taxon>Betaproteobacteria</taxon>
        <taxon>Nitrosomonadales</taxon>
        <taxon>Sterolibacteriaceae</taxon>
        <taxon>Methyloversatilis</taxon>
    </lineage>
</organism>
<evidence type="ECO:0000313" key="4">
    <source>
        <dbReference type="Proteomes" id="UP000005019"/>
    </source>
</evidence>
<feature type="domain" description="Ice-binding protein C-terminal" evidence="2">
    <location>
        <begin position="285"/>
        <end position="310"/>
    </location>
</feature>
<comment type="caution">
    <text evidence="3">The sequence shown here is derived from an EMBL/GenBank/DDBJ whole genome shotgun (WGS) entry which is preliminary data.</text>
</comment>
<keyword evidence="1" id="KW-0732">Signal</keyword>
<protein>
    <recommendedName>
        <fullName evidence="2">Ice-binding protein C-terminal domain-containing protein</fullName>
    </recommendedName>
</protein>